<reference evidence="1" key="2">
    <citation type="submission" date="2020-11" db="EMBL/GenBank/DDBJ databases">
        <authorList>
            <person name="McCartney M.A."/>
            <person name="Auch B."/>
            <person name="Kono T."/>
            <person name="Mallez S."/>
            <person name="Becker A."/>
            <person name="Gohl D.M."/>
            <person name="Silverstein K.A.T."/>
            <person name="Koren S."/>
            <person name="Bechman K.B."/>
            <person name="Herman A."/>
            <person name="Abrahante J.E."/>
            <person name="Garbe J."/>
        </authorList>
    </citation>
    <scope>NUCLEOTIDE SEQUENCE</scope>
    <source>
        <strain evidence="1">Duluth1</strain>
        <tissue evidence="1">Whole animal</tissue>
    </source>
</reference>
<reference evidence="1" key="1">
    <citation type="journal article" date="2019" name="bioRxiv">
        <title>The Genome of the Zebra Mussel, Dreissena polymorpha: A Resource for Invasive Species Research.</title>
        <authorList>
            <person name="McCartney M.A."/>
            <person name="Auch B."/>
            <person name="Kono T."/>
            <person name="Mallez S."/>
            <person name="Zhang Y."/>
            <person name="Obille A."/>
            <person name="Becker A."/>
            <person name="Abrahante J.E."/>
            <person name="Garbe J."/>
            <person name="Badalamenti J.P."/>
            <person name="Herman A."/>
            <person name="Mangelson H."/>
            <person name="Liachko I."/>
            <person name="Sullivan S."/>
            <person name="Sone E.D."/>
            <person name="Koren S."/>
            <person name="Silverstein K.A.T."/>
            <person name="Beckman K.B."/>
            <person name="Gohl D.M."/>
        </authorList>
    </citation>
    <scope>NUCLEOTIDE SEQUENCE</scope>
    <source>
        <strain evidence="1">Duluth1</strain>
        <tissue evidence="1">Whole animal</tissue>
    </source>
</reference>
<sequence length="247" mass="27669">MGRADSWCCGHLHSPKRHVLCARNIQWRLFHGCSYSLCGSESRSFTGSSLSPASLVRDHAGVAHLEYNNRNPTFNPCRHCSAHQLVELHWLRVANAEHNHVDETSLPETQTSPQEGRVLGADSGSGLRLAHNPLHAHLAVHIQAQDRVPIRRGNGVVRFATIRSFPWDHMAREWCCPVCYYTFLSLGSHGAGMVLSGLLLYVPFPGITWRGNGVVRFATIRSFPWDHVTMYAQLFLELCPTVPDEDV</sequence>
<name>A0A9D4BH26_DREPO</name>
<evidence type="ECO:0000313" key="2">
    <source>
        <dbReference type="Proteomes" id="UP000828390"/>
    </source>
</evidence>
<protein>
    <submittedName>
        <fullName evidence="1">Uncharacterized protein</fullName>
    </submittedName>
</protein>
<accession>A0A9D4BH26</accession>
<keyword evidence="2" id="KW-1185">Reference proteome</keyword>
<evidence type="ECO:0000313" key="1">
    <source>
        <dbReference type="EMBL" id="KAH3694762.1"/>
    </source>
</evidence>
<gene>
    <name evidence="1" type="ORF">DPMN_082203</name>
</gene>
<proteinExistence type="predicted"/>
<organism evidence="1 2">
    <name type="scientific">Dreissena polymorpha</name>
    <name type="common">Zebra mussel</name>
    <name type="synonym">Mytilus polymorpha</name>
    <dbReference type="NCBI Taxonomy" id="45954"/>
    <lineage>
        <taxon>Eukaryota</taxon>
        <taxon>Metazoa</taxon>
        <taxon>Spiralia</taxon>
        <taxon>Lophotrochozoa</taxon>
        <taxon>Mollusca</taxon>
        <taxon>Bivalvia</taxon>
        <taxon>Autobranchia</taxon>
        <taxon>Heteroconchia</taxon>
        <taxon>Euheterodonta</taxon>
        <taxon>Imparidentia</taxon>
        <taxon>Neoheterodontei</taxon>
        <taxon>Myida</taxon>
        <taxon>Dreissenoidea</taxon>
        <taxon>Dreissenidae</taxon>
        <taxon>Dreissena</taxon>
    </lineage>
</organism>
<dbReference type="EMBL" id="JAIWYP010000016">
    <property type="protein sequence ID" value="KAH3694762.1"/>
    <property type="molecule type" value="Genomic_DNA"/>
</dbReference>
<dbReference type="AlphaFoldDB" id="A0A9D4BH26"/>
<comment type="caution">
    <text evidence="1">The sequence shown here is derived from an EMBL/GenBank/DDBJ whole genome shotgun (WGS) entry which is preliminary data.</text>
</comment>
<dbReference type="Proteomes" id="UP000828390">
    <property type="component" value="Unassembled WGS sequence"/>
</dbReference>